<dbReference type="EMBL" id="DP000086">
    <property type="protein sequence ID" value="ABG66068.1"/>
    <property type="molecule type" value="Genomic_DNA"/>
</dbReference>
<sequence length="117" mass="12572">MEVGAVAVTVIAPSSGDPDPEADGGEWHRRKEAHAFYPSVGLNNFCIQLLVCVPTCLDMHVGTQTSNLYEGNSFSHLKLKEIKKGSAMTNLPAPCPSEVVGMATAIRTTSTVTKRRE</sequence>
<reference evidence="1" key="3">
    <citation type="submission" date="2006-07" db="EMBL/GenBank/DDBJ databases">
        <authorList>
            <person name="Buell R."/>
        </authorList>
    </citation>
    <scope>NUCLEOTIDE SEQUENCE</scope>
</reference>
<name>Q109Q3_ORYSJ</name>
<dbReference type="AlphaFoldDB" id="Q109Q3"/>
<evidence type="ECO:0000313" key="1">
    <source>
        <dbReference type="EMBL" id="ABG66068.1"/>
    </source>
</evidence>
<gene>
    <name evidence="1" type="ordered locus">LOC_Os10g25734</name>
</gene>
<reference evidence="1" key="1">
    <citation type="journal article" date="2003" name="Science">
        <title>In-depth view of structure, activity, and evolution of rice chromosome 10.</title>
        <authorList>
            <consortium name="Rice Chromosome 10 Sequencing Consortium"/>
        </authorList>
    </citation>
    <scope>NUCLEOTIDE SEQUENCE [LARGE SCALE GENOMIC DNA]</scope>
</reference>
<proteinExistence type="predicted"/>
<protein>
    <submittedName>
        <fullName evidence="1">Uncharacterized protein</fullName>
    </submittedName>
</protein>
<reference evidence="1" key="2">
    <citation type="submission" date="2003-05" db="EMBL/GenBank/DDBJ databases">
        <authorList>
            <person name="Buell C.R."/>
            <person name="Wing R.A."/>
            <person name="McCombie W.R."/>
            <person name="Messing J."/>
            <person name="Yuan Q."/>
            <person name="Ouyang S."/>
        </authorList>
    </citation>
    <scope>NUCLEOTIDE SEQUENCE</scope>
</reference>
<organism evidence="1">
    <name type="scientific">Oryza sativa subsp. japonica</name>
    <name type="common">Rice</name>
    <dbReference type="NCBI Taxonomy" id="39947"/>
    <lineage>
        <taxon>Eukaryota</taxon>
        <taxon>Viridiplantae</taxon>
        <taxon>Streptophyta</taxon>
        <taxon>Embryophyta</taxon>
        <taxon>Tracheophyta</taxon>
        <taxon>Spermatophyta</taxon>
        <taxon>Magnoliopsida</taxon>
        <taxon>Liliopsida</taxon>
        <taxon>Poales</taxon>
        <taxon>Poaceae</taxon>
        <taxon>BOP clade</taxon>
        <taxon>Oryzoideae</taxon>
        <taxon>Oryzeae</taxon>
        <taxon>Oryzinae</taxon>
        <taxon>Oryza</taxon>
        <taxon>Oryza sativa</taxon>
    </lineage>
</organism>
<accession>Q109Q3</accession>